<protein>
    <submittedName>
        <fullName evidence="1">Uncharacterized protein</fullName>
    </submittedName>
</protein>
<sequence>MSNFLNSIFFIKREHLNINNVLNVLRDFMFTKLNQAAILLRSNYKIKDVPCNSDVIEQIEYIEIREPLVKVPLVFTPIQECTNTITVKEDLISPKQSDTLFWCLFIIHFGYGEYLEVDRNYGVKELEVKKHIGDFITKNPHTMKTTGTKMTKAAVQEILSELLTSQKDTSMNSMMAILVYYKINLIIVNSTKLLMLEFTADKDNELPTYLLYKDAYGKYSVKTEPLTQDEITDMKNKMICLESYLKPLKSISNYKVEELEELAKKMGIYENNKKYKKTDLYQEISEACTWL</sequence>
<reference evidence="1" key="1">
    <citation type="journal article" date="2020" name="Nature">
        <title>Giant virus diversity and host interactions through global metagenomics.</title>
        <authorList>
            <person name="Schulz F."/>
            <person name="Roux S."/>
            <person name="Paez-Espino D."/>
            <person name="Jungbluth S."/>
            <person name="Walsh D.A."/>
            <person name="Denef V.J."/>
            <person name="McMahon K.D."/>
            <person name="Konstantinidis K.T."/>
            <person name="Eloe-Fadrosh E.A."/>
            <person name="Kyrpides N.C."/>
            <person name="Woyke T."/>
        </authorList>
    </citation>
    <scope>NUCLEOTIDE SEQUENCE</scope>
    <source>
        <strain evidence="1">GVMAG-M-3300027759-42</strain>
    </source>
</reference>
<name>A0A6C0LAD1_9ZZZZ</name>
<proteinExistence type="predicted"/>
<organism evidence="1">
    <name type="scientific">viral metagenome</name>
    <dbReference type="NCBI Taxonomy" id="1070528"/>
    <lineage>
        <taxon>unclassified sequences</taxon>
        <taxon>metagenomes</taxon>
        <taxon>organismal metagenomes</taxon>
    </lineage>
</organism>
<dbReference type="AlphaFoldDB" id="A0A6C0LAD1"/>
<accession>A0A6C0LAD1</accession>
<evidence type="ECO:0000313" key="1">
    <source>
        <dbReference type="EMBL" id="QHU27035.1"/>
    </source>
</evidence>
<dbReference type="EMBL" id="MN740449">
    <property type="protein sequence ID" value="QHU27035.1"/>
    <property type="molecule type" value="Genomic_DNA"/>
</dbReference>